<comment type="caution">
    <text evidence="1">The sequence shown here is derived from an EMBL/GenBank/DDBJ whole genome shotgun (WGS) entry which is preliminary data.</text>
</comment>
<evidence type="ECO:0000313" key="1">
    <source>
        <dbReference type="EMBL" id="TCK70976.1"/>
    </source>
</evidence>
<dbReference type="InterPro" id="IPR024476">
    <property type="entry name" value="DUF3861"/>
</dbReference>
<proteinExistence type="predicted"/>
<organism evidence="1 2">
    <name type="scientific">Lonepinella koalarum</name>
    <dbReference type="NCBI Taxonomy" id="53417"/>
    <lineage>
        <taxon>Bacteria</taxon>
        <taxon>Pseudomonadati</taxon>
        <taxon>Pseudomonadota</taxon>
        <taxon>Gammaproteobacteria</taxon>
        <taxon>Pasteurellales</taxon>
        <taxon>Pasteurellaceae</taxon>
        <taxon>Lonepinella</taxon>
    </lineage>
</organism>
<dbReference type="EMBL" id="SMGJ01000001">
    <property type="protein sequence ID" value="TCK70976.1"/>
    <property type="molecule type" value="Genomic_DNA"/>
</dbReference>
<dbReference type="Proteomes" id="UP000295496">
    <property type="component" value="Unassembled WGS sequence"/>
</dbReference>
<sequence>MKQHQYQVNVKYLSDHEGNEVNQEITFSAPNHDNIFAIIERTQQRDGFTLEMAQRFAVGLKLMTEVVMEHRNNPLFKELKPQIAEMMKIIKGKSRKVED</sequence>
<protein>
    <submittedName>
        <fullName evidence="1">Uncharacterized protein DUF3861</fullName>
    </submittedName>
</protein>
<dbReference type="InterPro" id="IPR038194">
    <property type="entry name" value="DUF3861_sf"/>
</dbReference>
<gene>
    <name evidence="1" type="ORF">EV692_0027</name>
</gene>
<dbReference type="RefSeq" id="WP_132299349.1">
    <property type="nucleotide sequence ID" value="NZ_CP170642.1"/>
</dbReference>
<accession>A0A4R1KZH8</accession>
<dbReference type="OrthoDB" id="119700at2"/>
<dbReference type="Pfam" id="PF12977">
    <property type="entry name" value="DUF3861"/>
    <property type="match status" value="1"/>
</dbReference>
<dbReference type="Gene3D" id="3.10.20.850">
    <property type="entry name" value="Protein of unknown function DUF3861"/>
    <property type="match status" value="1"/>
</dbReference>
<keyword evidence="2" id="KW-1185">Reference proteome</keyword>
<dbReference type="AlphaFoldDB" id="A0A4R1KZH8"/>
<evidence type="ECO:0000313" key="2">
    <source>
        <dbReference type="Proteomes" id="UP000295496"/>
    </source>
</evidence>
<reference evidence="1 2" key="1">
    <citation type="submission" date="2019-03" db="EMBL/GenBank/DDBJ databases">
        <title>Genomic Encyclopedia of Type Strains, Phase IV (KMG-IV): sequencing the most valuable type-strain genomes for metagenomic binning, comparative biology and taxonomic classification.</title>
        <authorList>
            <person name="Goeker M."/>
        </authorList>
    </citation>
    <scope>NUCLEOTIDE SEQUENCE [LARGE SCALE GENOMIC DNA]</scope>
    <source>
        <strain evidence="1 2">DSM 10053</strain>
    </source>
</reference>
<name>A0A4R1KZH8_9PAST</name>